<dbReference type="EMBL" id="CP003345">
    <property type="protein sequence ID" value="AFM05571.1"/>
    <property type="molecule type" value="Genomic_DNA"/>
</dbReference>
<dbReference type="Proteomes" id="UP000006054">
    <property type="component" value="Chromosome"/>
</dbReference>
<dbReference type="PATRIC" id="fig|880071.3.peg.3243"/>
<evidence type="ECO:0000313" key="2">
    <source>
        <dbReference type="Proteomes" id="UP000006054"/>
    </source>
</evidence>
<proteinExistence type="predicted"/>
<protein>
    <recommendedName>
        <fullName evidence="3">Glyoxalase</fullName>
    </recommendedName>
</protein>
<dbReference type="STRING" id="880071.Fleli_3240"/>
<name>I4ANN6_BERLS</name>
<accession>I4ANN6</accession>
<dbReference type="HOGENOM" id="CLU_120889_0_0_10"/>
<gene>
    <name evidence="1" type="ordered locus">Fleli_3240</name>
</gene>
<keyword evidence="2" id="KW-1185">Reference proteome</keyword>
<sequence>MADQNLTPKKSIRPQISNALLVDTMSGEERFQNTTLRPILKLQNKVLLAIFKDYITEKEAKKGSKTDEKRTYTRLSATKQKEYIDTVFQKDIKFKSVLLGMIIGHFDLEEYNLYAQNKTGTDRRIINLLKERIFTGLAELA</sequence>
<dbReference type="OrthoDB" id="1271679at2"/>
<dbReference type="eggNOG" id="ENOG50318IH">
    <property type="taxonomic scope" value="Bacteria"/>
</dbReference>
<dbReference type="AlphaFoldDB" id="I4ANN6"/>
<evidence type="ECO:0000313" key="1">
    <source>
        <dbReference type="EMBL" id="AFM05571.1"/>
    </source>
</evidence>
<reference evidence="2" key="1">
    <citation type="submission" date="2012-06" db="EMBL/GenBank/DDBJ databases">
        <title>The complete genome of Flexibacter litoralis DSM 6794.</title>
        <authorList>
            <person name="Lucas S."/>
            <person name="Copeland A."/>
            <person name="Lapidus A."/>
            <person name="Glavina del Rio T."/>
            <person name="Dalin E."/>
            <person name="Tice H."/>
            <person name="Bruce D."/>
            <person name="Goodwin L."/>
            <person name="Pitluck S."/>
            <person name="Peters L."/>
            <person name="Ovchinnikova G."/>
            <person name="Lu M."/>
            <person name="Kyrpides N."/>
            <person name="Mavromatis K."/>
            <person name="Ivanova N."/>
            <person name="Brettin T."/>
            <person name="Detter J.C."/>
            <person name="Han C."/>
            <person name="Larimer F."/>
            <person name="Land M."/>
            <person name="Hauser L."/>
            <person name="Markowitz V."/>
            <person name="Cheng J.-F."/>
            <person name="Hugenholtz P."/>
            <person name="Woyke T."/>
            <person name="Wu D."/>
            <person name="Spring S."/>
            <person name="Lang E."/>
            <person name="Kopitz M."/>
            <person name="Brambilla E."/>
            <person name="Klenk H.-P."/>
            <person name="Eisen J.A."/>
        </authorList>
    </citation>
    <scope>NUCLEOTIDE SEQUENCE [LARGE SCALE GENOMIC DNA]</scope>
    <source>
        <strain evidence="2">ATCC 23117 / DSM 6794 / NBRC 15988 / NCIMB 1366 / Sio-4</strain>
    </source>
</reference>
<dbReference type="KEGG" id="fli:Fleli_3240"/>
<organism evidence="1 2">
    <name type="scientific">Bernardetia litoralis (strain ATCC 23117 / DSM 6794 / NBRC 15988 / NCIMB 1366 / Fx l1 / Sio-4)</name>
    <name type="common">Flexibacter litoralis</name>
    <dbReference type="NCBI Taxonomy" id="880071"/>
    <lineage>
        <taxon>Bacteria</taxon>
        <taxon>Pseudomonadati</taxon>
        <taxon>Bacteroidota</taxon>
        <taxon>Cytophagia</taxon>
        <taxon>Cytophagales</taxon>
        <taxon>Bernardetiaceae</taxon>
        <taxon>Bernardetia</taxon>
    </lineage>
</organism>
<evidence type="ECO:0008006" key="3">
    <source>
        <dbReference type="Google" id="ProtNLM"/>
    </source>
</evidence>
<dbReference type="RefSeq" id="WP_014799001.1">
    <property type="nucleotide sequence ID" value="NC_018018.1"/>
</dbReference>